<gene>
    <name evidence="1" type="ORF">PENARI_c002G09426</name>
</gene>
<sequence length="25" mass="3003">MARTMSNKTIYLFMVPTFLIKLVRQ</sequence>
<accession>A0A1F5LWE0</accession>
<dbReference type="EMBL" id="LXJU01000002">
    <property type="protein sequence ID" value="OGE57460.1"/>
    <property type="molecule type" value="Genomic_DNA"/>
</dbReference>
<protein>
    <submittedName>
        <fullName evidence="1">Uncharacterized protein</fullName>
    </submittedName>
</protein>
<keyword evidence="2" id="KW-1185">Reference proteome</keyword>
<evidence type="ECO:0000313" key="1">
    <source>
        <dbReference type="EMBL" id="OGE57460.1"/>
    </source>
</evidence>
<dbReference type="AlphaFoldDB" id="A0A1F5LWE0"/>
<reference evidence="1 2" key="1">
    <citation type="journal article" date="2016" name="Sci. Rep.">
        <title>Penicillium arizonense, a new, genome sequenced fungal species, reveals a high chemical diversity in secreted metabolites.</title>
        <authorList>
            <person name="Grijseels S."/>
            <person name="Nielsen J.C."/>
            <person name="Randelovic M."/>
            <person name="Nielsen J."/>
            <person name="Nielsen K.F."/>
            <person name="Workman M."/>
            <person name="Frisvad J.C."/>
        </authorList>
    </citation>
    <scope>NUCLEOTIDE SEQUENCE [LARGE SCALE GENOMIC DNA]</scope>
    <source>
        <strain evidence="1 2">CBS 141311</strain>
    </source>
</reference>
<comment type="caution">
    <text evidence="1">The sequence shown here is derived from an EMBL/GenBank/DDBJ whole genome shotgun (WGS) entry which is preliminary data.</text>
</comment>
<evidence type="ECO:0000313" key="2">
    <source>
        <dbReference type="Proteomes" id="UP000177622"/>
    </source>
</evidence>
<dbReference type="Proteomes" id="UP000177622">
    <property type="component" value="Unassembled WGS sequence"/>
</dbReference>
<proteinExistence type="predicted"/>
<organism evidence="1 2">
    <name type="scientific">Penicillium arizonense</name>
    <dbReference type="NCBI Taxonomy" id="1835702"/>
    <lineage>
        <taxon>Eukaryota</taxon>
        <taxon>Fungi</taxon>
        <taxon>Dikarya</taxon>
        <taxon>Ascomycota</taxon>
        <taxon>Pezizomycotina</taxon>
        <taxon>Eurotiomycetes</taxon>
        <taxon>Eurotiomycetidae</taxon>
        <taxon>Eurotiales</taxon>
        <taxon>Aspergillaceae</taxon>
        <taxon>Penicillium</taxon>
    </lineage>
</organism>
<name>A0A1F5LWE0_PENAI</name>